<name>A0AA42C8Q8_9BACT</name>
<accession>A0AA42C8Q8</accession>
<evidence type="ECO:0000313" key="3">
    <source>
        <dbReference type="EMBL" id="MCW0481160.1"/>
    </source>
</evidence>
<dbReference type="SUPFAM" id="SSF51735">
    <property type="entry name" value="NAD(P)-binding Rossmann-fold domains"/>
    <property type="match status" value="1"/>
</dbReference>
<evidence type="ECO:0000259" key="1">
    <source>
        <dbReference type="Pfam" id="PF01408"/>
    </source>
</evidence>
<dbReference type="InterPro" id="IPR050463">
    <property type="entry name" value="Gfo/Idh/MocA_oxidrdct_glycsds"/>
</dbReference>
<dbReference type="Proteomes" id="UP001163821">
    <property type="component" value="Unassembled WGS sequence"/>
</dbReference>
<keyword evidence="4" id="KW-1185">Reference proteome</keyword>
<dbReference type="PANTHER" id="PTHR43818">
    <property type="entry name" value="BCDNA.GH03377"/>
    <property type="match status" value="1"/>
</dbReference>
<dbReference type="InterPro" id="IPR043906">
    <property type="entry name" value="Gfo/Idh/MocA_OxRdtase_bact_C"/>
</dbReference>
<dbReference type="RefSeq" id="WP_282589765.1">
    <property type="nucleotide sequence ID" value="NZ_JAPAAF010000001.1"/>
</dbReference>
<dbReference type="EMBL" id="JAPAAF010000001">
    <property type="protein sequence ID" value="MCW0481160.1"/>
    <property type="molecule type" value="Genomic_DNA"/>
</dbReference>
<dbReference type="PROSITE" id="PS51318">
    <property type="entry name" value="TAT"/>
    <property type="match status" value="1"/>
</dbReference>
<dbReference type="SUPFAM" id="SSF55347">
    <property type="entry name" value="Glyceraldehyde-3-phosphate dehydrogenase-like, C-terminal domain"/>
    <property type="match status" value="1"/>
</dbReference>
<sequence>MKKPASPTNMSRRHFLGVAGTAASVFTILPSYAVSGLGHVAPSDKLNIAGIGVGGKGWENLANMPGQNMVALCDVDWEYARPVFKKYPRAKQYQDFRVMLEQQKDIDAVVIATPDHTHAVAAMWAMQLGKHVYVQKPLTHSVWEARQLTEAARNYKVATQMGNEGHSQEEVRQVAELIWSGVIGDVTEVYATTNRPIWPQGLERPTDKQAVPKTLDWDLFLGPAPKRPYHEAYHPWSWRAWWDFGTGALGDMGCHVMDVPFFALKLKYPTAVQASSTVVNTESAPQASRVEYTFPGRGDMPALKLIWSDGGIMPGRPVELPAGVKMGDWGGMNLFIGTKGKIISGYYGNGFKVLPFDLDYKLPEKTIPRIVPDRLGGGLHEMDWVRACKESPENRMEACSNFEYAGPLTETVVMGNLAIRLQGLERELAWDGGNMVFTNISPSEEVELITSHQYKKIKMLPQFKTETTKVNALEFAREMVKHTYRKGWGW</sequence>
<reference evidence="3" key="1">
    <citation type="submission" date="2022-10" db="EMBL/GenBank/DDBJ databases">
        <title>Gaoshiqiia sediminis gen. nov., sp. nov., isolated from coastal sediment.</title>
        <authorList>
            <person name="Yu W.X."/>
            <person name="Mu D.S."/>
            <person name="Du J.Z."/>
            <person name="Liang Y.Q."/>
        </authorList>
    </citation>
    <scope>NUCLEOTIDE SEQUENCE</scope>
    <source>
        <strain evidence="3">A06</strain>
    </source>
</reference>
<evidence type="ECO:0000259" key="2">
    <source>
        <dbReference type="Pfam" id="PF19051"/>
    </source>
</evidence>
<feature type="domain" description="Gfo/Idh/MocA-like oxidoreductase bacterial type C-terminal" evidence="2">
    <location>
        <begin position="171"/>
        <end position="294"/>
    </location>
</feature>
<protein>
    <submittedName>
        <fullName evidence="3">Gfo/Idh/MocA family oxidoreductase</fullName>
    </submittedName>
</protein>
<evidence type="ECO:0000313" key="4">
    <source>
        <dbReference type="Proteomes" id="UP001163821"/>
    </source>
</evidence>
<dbReference type="AlphaFoldDB" id="A0AA42C8Q8"/>
<proteinExistence type="predicted"/>
<dbReference type="Pfam" id="PF19051">
    <property type="entry name" value="GFO_IDH_MocA_C2"/>
    <property type="match status" value="1"/>
</dbReference>
<gene>
    <name evidence="3" type="ORF">N2K84_00355</name>
</gene>
<dbReference type="Gene3D" id="3.30.360.10">
    <property type="entry name" value="Dihydrodipicolinate Reductase, domain 2"/>
    <property type="match status" value="1"/>
</dbReference>
<comment type="caution">
    <text evidence="3">The sequence shown here is derived from an EMBL/GenBank/DDBJ whole genome shotgun (WGS) entry which is preliminary data.</text>
</comment>
<dbReference type="InterPro" id="IPR036291">
    <property type="entry name" value="NAD(P)-bd_dom_sf"/>
</dbReference>
<feature type="domain" description="Gfo/Idh/MocA-like oxidoreductase N-terminal" evidence="1">
    <location>
        <begin position="49"/>
        <end position="162"/>
    </location>
</feature>
<dbReference type="Pfam" id="PF01408">
    <property type="entry name" value="GFO_IDH_MocA"/>
    <property type="match status" value="1"/>
</dbReference>
<dbReference type="InterPro" id="IPR006311">
    <property type="entry name" value="TAT_signal"/>
</dbReference>
<dbReference type="InterPro" id="IPR000683">
    <property type="entry name" value="Gfo/Idh/MocA-like_OxRdtase_N"/>
</dbReference>
<organism evidence="3 4">
    <name type="scientific">Gaoshiqia sediminis</name>
    <dbReference type="NCBI Taxonomy" id="2986998"/>
    <lineage>
        <taxon>Bacteria</taxon>
        <taxon>Pseudomonadati</taxon>
        <taxon>Bacteroidota</taxon>
        <taxon>Bacteroidia</taxon>
        <taxon>Marinilabiliales</taxon>
        <taxon>Prolixibacteraceae</taxon>
        <taxon>Gaoshiqia</taxon>
    </lineage>
</organism>
<dbReference type="PANTHER" id="PTHR43818:SF10">
    <property type="entry name" value="NADH-DEPENDENT DEHYDROGENASE-RELATED"/>
    <property type="match status" value="1"/>
</dbReference>
<dbReference type="Gene3D" id="3.40.50.720">
    <property type="entry name" value="NAD(P)-binding Rossmann-like Domain"/>
    <property type="match status" value="1"/>
</dbReference>
<dbReference type="GO" id="GO:0000166">
    <property type="term" value="F:nucleotide binding"/>
    <property type="evidence" value="ECO:0007669"/>
    <property type="project" value="InterPro"/>
</dbReference>